<evidence type="ECO:0000256" key="1">
    <source>
        <dbReference type="SAM" id="MobiDB-lite"/>
    </source>
</evidence>
<dbReference type="EMBL" id="JAHIBW010000002">
    <property type="protein sequence ID" value="KAG7312566.1"/>
    <property type="molecule type" value="Genomic_DNA"/>
</dbReference>
<evidence type="ECO:0000313" key="2">
    <source>
        <dbReference type="EMBL" id="KAG7312566.1"/>
    </source>
</evidence>
<keyword evidence="3" id="KW-1185">Reference proteome</keyword>
<organism evidence="2 3">
    <name type="scientific">Plutella xylostella</name>
    <name type="common">Diamondback moth</name>
    <name type="synonym">Plutella maculipennis</name>
    <dbReference type="NCBI Taxonomy" id="51655"/>
    <lineage>
        <taxon>Eukaryota</taxon>
        <taxon>Metazoa</taxon>
        <taxon>Ecdysozoa</taxon>
        <taxon>Arthropoda</taxon>
        <taxon>Hexapoda</taxon>
        <taxon>Insecta</taxon>
        <taxon>Pterygota</taxon>
        <taxon>Neoptera</taxon>
        <taxon>Endopterygota</taxon>
        <taxon>Lepidoptera</taxon>
        <taxon>Glossata</taxon>
        <taxon>Ditrysia</taxon>
        <taxon>Yponomeutoidea</taxon>
        <taxon>Plutellidae</taxon>
        <taxon>Plutella</taxon>
    </lineage>
</organism>
<name>A0ABQ7R5I8_PLUXY</name>
<proteinExistence type="predicted"/>
<reference evidence="2 3" key="1">
    <citation type="submission" date="2021-06" db="EMBL/GenBank/DDBJ databases">
        <title>A haploid diamondback moth (Plutella xylostella L.) genome assembly resolves 31 chromosomes and identifies a diamide resistance mutation.</title>
        <authorList>
            <person name="Ward C.M."/>
            <person name="Perry K.D."/>
            <person name="Baker G."/>
            <person name="Powis K."/>
            <person name="Heckel D.G."/>
            <person name="Baxter S.W."/>
        </authorList>
    </citation>
    <scope>NUCLEOTIDE SEQUENCE [LARGE SCALE GENOMIC DNA]</scope>
    <source>
        <strain evidence="2 3">LV</strain>
        <tissue evidence="2">Single pupa</tissue>
    </source>
</reference>
<feature type="region of interest" description="Disordered" evidence="1">
    <location>
        <begin position="44"/>
        <end position="82"/>
    </location>
</feature>
<sequence>MYHEPAVLPRPGEWSLGGRVAPIRGESRMRRGRHLSPLGAWVGKRRRGSAPISRQANQNKSLSSRVDEKYGIILPPPPPPPP</sequence>
<comment type="caution">
    <text evidence="2">The sequence shown here is derived from an EMBL/GenBank/DDBJ whole genome shotgun (WGS) entry which is preliminary data.</text>
</comment>
<gene>
    <name evidence="2" type="ORF">JYU34_000865</name>
</gene>
<accession>A0ABQ7R5I8</accession>
<feature type="compositionally biased region" description="Polar residues" evidence="1">
    <location>
        <begin position="52"/>
        <end position="64"/>
    </location>
</feature>
<evidence type="ECO:0000313" key="3">
    <source>
        <dbReference type="Proteomes" id="UP000823941"/>
    </source>
</evidence>
<dbReference type="Proteomes" id="UP000823941">
    <property type="component" value="Chromosome 2"/>
</dbReference>
<protein>
    <submittedName>
        <fullName evidence="2">Uncharacterized protein</fullName>
    </submittedName>
</protein>